<evidence type="ECO:0000256" key="4">
    <source>
        <dbReference type="RuleBase" id="RU365014"/>
    </source>
</evidence>
<dbReference type="SUPFAM" id="SSF52518">
    <property type="entry name" value="Thiamin diphosphate-binding fold (THDP-binding)"/>
    <property type="match status" value="1"/>
</dbReference>
<dbReference type="GO" id="GO:0000287">
    <property type="term" value="F:magnesium ion binding"/>
    <property type="evidence" value="ECO:0007669"/>
    <property type="project" value="UniProtKB-ARBA"/>
</dbReference>
<dbReference type="EC" id="1.2.4.4" evidence="4"/>
<evidence type="ECO:0000259" key="5">
    <source>
        <dbReference type="Pfam" id="PF00676"/>
    </source>
</evidence>
<protein>
    <recommendedName>
        <fullName evidence="4">2-oxoisovalerate dehydrogenase subunit alpha</fullName>
        <ecNumber evidence="4">1.2.4.4</ecNumber>
    </recommendedName>
    <alternativeName>
        <fullName evidence="4">Branched-chain alpha-keto acid dehydrogenase E1 component alpha chain</fullName>
    </alternativeName>
</protein>
<dbReference type="EMBL" id="JASATX010000003">
    <property type="protein sequence ID" value="MDI2099074.1"/>
    <property type="molecule type" value="Genomic_DNA"/>
</dbReference>
<dbReference type="InterPro" id="IPR029061">
    <property type="entry name" value="THDP-binding"/>
</dbReference>
<sequence>MPYTEATIRLLSPEGKPVETADNERFRQVIDTLSEERLQDFHRHMVAIRAFDVEAANLQRQGQMALWVPSMGQEAAQVGSAFAARPQDHIFPSYREHVVARIRGVDIMRIIEMMRGLSHGGWDPADHGNFHLYTLVIGSQALHATGYAMGIGLDGACGTGDPERDVAVLVYFGDGATSQGDVSEALVFAASYQTPQVFFVQNNQWAISVPVSTQSRVPLYRRGDGFGIPGTQVDGNDVLAAYAVSLLALDEARNGDGPRLIEAVTYRVGAHTTSDDPTKYRTADEHNTWLARDPIQRYEAFLRDRGASDAYFEEVRSEAADLAADTRRRTLALGTPKLDAIFDHVYSEPHSGLEAQRAWLKQYEAQMEAGA</sequence>
<dbReference type="InterPro" id="IPR050771">
    <property type="entry name" value="Alpha-ketoacid_DH_E1_comp"/>
</dbReference>
<evidence type="ECO:0000256" key="3">
    <source>
        <dbReference type="ARBA" id="ARBA00023052"/>
    </source>
</evidence>
<comment type="catalytic activity">
    <reaction evidence="4">
        <text>N(6)-[(R)-lipoyl]-L-lysyl-[protein] + 3-methyl-2-oxobutanoate + H(+) = N(6)-[(R)-S(8)-2-methylpropanoyldihydrolipoyl]-L-lysyl-[protein] + CO2</text>
        <dbReference type="Rhea" id="RHEA:13457"/>
        <dbReference type="Rhea" id="RHEA-COMP:10474"/>
        <dbReference type="Rhea" id="RHEA-COMP:10497"/>
        <dbReference type="ChEBI" id="CHEBI:11851"/>
        <dbReference type="ChEBI" id="CHEBI:15378"/>
        <dbReference type="ChEBI" id="CHEBI:16526"/>
        <dbReference type="ChEBI" id="CHEBI:83099"/>
        <dbReference type="ChEBI" id="CHEBI:83142"/>
        <dbReference type="EC" id="1.2.4.4"/>
    </reaction>
</comment>
<dbReference type="Proteomes" id="UP001321506">
    <property type="component" value="Unassembled WGS sequence"/>
</dbReference>
<dbReference type="InterPro" id="IPR001017">
    <property type="entry name" value="DH_E1"/>
</dbReference>
<dbReference type="CDD" id="cd02000">
    <property type="entry name" value="TPP_E1_PDC_ADC_BCADC"/>
    <property type="match status" value="1"/>
</dbReference>
<reference evidence="6 7" key="1">
    <citation type="submission" date="2023-04" db="EMBL/GenBank/DDBJ databases">
        <title>Klugiella caeni sp. nov. isolated from the sludge of biochemical tank.</title>
        <authorList>
            <person name="Geng K."/>
        </authorList>
    </citation>
    <scope>NUCLEOTIDE SEQUENCE [LARGE SCALE GENOMIC DNA]</scope>
    <source>
        <strain evidence="6 7">YN-L-19</strain>
    </source>
</reference>
<comment type="caution">
    <text evidence="6">The sequence shown here is derived from an EMBL/GenBank/DDBJ whole genome shotgun (WGS) entry which is preliminary data.</text>
</comment>
<comment type="similarity">
    <text evidence="4">Belongs to the BCKDHA family.</text>
</comment>
<dbReference type="GO" id="GO:0003863">
    <property type="term" value="F:branched-chain 2-oxo acid dehydrogenase activity"/>
    <property type="evidence" value="ECO:0007669"/>
    <property type="project" value="UniProtKB-EC"/>
</dbReference>
<dbReference type="PANTHER" id="PTHR43380:SF1">
    <property type="entry name" value="2-OXOISOVALERATE DEHYDROGENASE SUBUNIT ALPHA, MITOCHONDRIAL"/>
    <property type="match status" value="1"/>
</dbReference>
<organism evidence="6 7">
    <name type="scientific">Ruicaihuangia caeni</name>
    <dbReference type="NCBI Taxonomy" id="3042517"/>
    <lineage>
        <taxon>Bacteria</taxon>
        <taxon>Bacillati</taxon>
        <taxon>Actinomycetota</taxon>
        <taxon>Actinomycetes</taxon>
        <taxon>Micrococcales</taxon>
        <taxon>Microbacteriaceae</taxon>
        <taxon>Ruicaihuangia</taxon>
    </lineage>
</organism>
<dbReference type="AlphaFoldDB" id="A0AAW6T6F2"/>
<dbReference type="Pfam" id="PF00676">
    <property type="entry name" value="E1_dh"/>
    <property type="match status" value="1"/>
</dbReference>
<evidence type="ECO:0000313" key="6">
    <source>
        <dbReference type="EMBL" id="MDI2099074.1"/>
    </source>
</evidence>
<proteinExistence type="inferred from homology"/>
<evidence type="ECO:0000313" key="7">
    <source>
        <dbReference type="Proteomes" id="UP001321506"/>
    </source>
</evidence>
<keyword evidence="3 4" id="KW-0786">Thiamine pyrophosphate</keyword>
<dbReference type="PANTHER" id="PTHR43380">
    <property type="entry name" value="2-OXOISOVALERATE DEHYDROGENASE SUBUNIT ALPHA, MITOCHONDRIAL"/>
    <property type="match status" value="1"/>
</dbReference>
<feature type="domain" description="Dehydrogenase E1 component" evidence="5">
    <location>
        <begin position="43"/>
        <end position="311"/>
    </location>
</feature>
<accession>A0AAW6T6F2</accession>
<dbReference type="GO" id="GO:0009083">
    <property type="term" value="P:branched-chain amino acid catabolic process"/>
    <property type="evidence" value="ECO:0007669"/>
    <property type="project" value="TreeGrafter"/>
</dbReference>
<dbReference type="RefSeq" id="WP_281488857.1">
    <property type="nucleotide sequence ID" value="NZ_JASATX010000003.1"/>
</dbReference>
<evidence type="ECO:0000256" key="1">
    <source>
        <dbReference type="ARBA" id="ARBA00001964"/>
    </source>
</evidence>
<comment type="function">
    <text evidence="4">The branched-chain alpha-keto dehydrogenase complex catalyzes the overall conversion of alpha-keto acids to acyl-CoA and CO(2). It contains multiple copies of three enzymatic components: branched-chain alpha-keto acid decarboxylase (E1), lipoamide acyltransferase (E2) and lipoamide dehydrogenase (E3).</text>
</comment>
<name>A0AAW6T6F2_9MICO</name>
<gene>
    <name evidence="6" type="ORF">QF206_08885</name>
</gene>
<keyword evidence="2 4" id="KW-0560">Oxidoreductase</keyword>
<evidence type="ECO:0000256" key="2">
    <source>
        <dbReference type="ARBA" id="ARBA00023002"/>
    </source>
</evidence>
<dbReference type="Gene3D" id="3.40.50.970">
    <property type="match status" value="1"/>
</dbReference>
<keyword evidence="7" id="KW-1185">Reference proteome</keyword>
<comment type="cofactor">
    <cofactor evidence="1 4">
        <name>thiamine diphosphate</name>
        <dbReference type="ChEBI" id="CHEBI:58937"/>
    </cofactor>
</comment>